<comment type="caution">
    <text evidence="1">The sequence shown here is derived from an EMBL/GenBank/DDBJ whole genome shotgun (WGS) entry which is preliminary data.</text>
</comment>
<dbReference type="EMBL" id="BPVZ01000281">
    <property type="protein sequence ID" value="GKV49021.1"/>
    <property type="molecule type" value="Genomic_DNA"/>
</dbReference>
<keyword evidence="2" id="KW-1185">Reference proteome</keyword>
<protein>
    <submittedName>
        <fullName evidence="1">Uncharacterized protein</fullName>
    </submittedName>
</protein>
<accession>A0AAV5MGK6</accession>
<dbReference type="Proteomes" id="UP001054252">
    <property type="component" value="Unassembled WGS sequence"/>
</dbReference>
<proteinExistence type="predicted"/>
<dbReference type="AlphaFoldDB" id="A0AAV5MGK6"/>
<reference evidence="1 2" key="1">
    <citation type="journal article" date="2021" name="Commun. Biol.">
        <title>The genome of Shorea leprosula (Dipterocarpaceae) highlights the ecological relevance of drought in aseasonal tropical rainforests.</title>
        <authorList>
            <person name="Ng K.K.S."/>
            <person name="Kobayashi M.J."/>
            <person name="Fawcett J.A."/>
            <person name="Hatakeyama M."/>
            <person name="Paape T."/>
            <person name="Ng C.H."/>
            <person name="Ang C.C."/>
            <person name="Tnah L.H."/>
            <person name="Lee C.T."/>
            <person name="Nishiyama T."/>
            <person name="Sese J."/>
            <person name="O'Brien M.J."/>
            <person name="Copetti D."/>
            <person name="Mohd Noor M.I."/>
            <person name="Ong R.C."/>
            <person name="Putra M."/>
            <person name="Sireger I.Z."/>
            <person name="Indrioko S."/>
            <person name="Kosugi Y."/>
            <person name="Izuno A."/>
            <person name="Isagi Y."/>
            <person name="Lee S.L."/>
            <person name="Shimizu K.K."/>
        </authorList>
    </citation>
    <scope>NUCLEOTIDE SEQUENCE [LARGE SCALE GENOMIC DNA]</scope>
    <source>
        <strain evidence="1">214</strain>
    </source>
</reference>
<organism evidence="1 2">
    <name type="scientific">Rubroshorea leprosula</name>
    <dbReference type="NCBI Taxonomy" id="152421"/>
    <lineage>
        <taxon>Eukaryota</taxon>
        <taxon>Viridiplantae</taxon>
        <taxon>Streptophyta</taxon>
        <taxon>Embryophyta</taxon>
        <taxon>Tracheophyta</taxon>
        <taxon>Spermatophyta</taxon>
        <taxon>Magnoliopsida</taxon>
        <taxon>eudicotyledons</taxon>
        <taxon>Gunneridae</taxon>
        <taxon>Pentapetalae</taxon>
        <taxon>rosids</taxon>
        <taxon>malvids</taxon>
        <taxon>Malvales</taxon>
        <taxon>Dipterocarpaceae</taxon>
        <taxon>Rubroshorea</taxon>
    </lineage>
</organism>
<name>A0AAV5MGK6_9ROSI</name>
<evidence type="ECO:0000313" key="2">
    <source>
        <dbReference type="Proteomes" id="UP001054252"/>
    </source>
</evidence>
<sequence>MVLLDNQAVLDALLLKADRFSESFRKTSWSCEEIWDASRFDLRPKKERKPAKKFLV</sequence>
<evidence type="ECO:0000313" key="1">
    <source>
        <dbReference type="EMBL" id="GKV49021.1"/>
    </source>
</evidence>
<gene>
    <name evidence="1" type="ORF">SLEP1_g55795</name>
</gene>